<name>A0A7R7EKI3_9FIRM</name>
<sequence length="427" mass="47766">MNRKSWYRKFLIVMLLINITAILYLSYKDLDSKIPNNIKIIAGNEQKFNLDLPVEGDINSKDVSVINIRQQKIPDNKIHINFDEPFSLRSSEIGEYNINLKLFGLLNFKQIKLDVIKPIKLVPSGMPIGIYVETNGIMVLGTSSIQSRDGLNYEPALNILKSGDYIVGANNTQIHYKEELIKIIQKSKGKDILLKVRRNKEIIKLKIKPIETPTGEYKIGTWIRDNTQGIGTLTFLDPDGAFGALGHGITDVDTSLLMDINDGAIYTADIMSIVKGKSGQPGEIVGLINKNEEDKIGDIKINTNQGIFGKVNQLYHFDDNKKMEIGLKQDIKIGPATILCQVEDSIKEYNIEIVKVELNNQNLSKGMIIKITDKRLLRVTNGIVQGMSGSPIIQDGKLIGAVTHVFIQDSTKGYGTFIENMIKTYDK</sequence>
<feature type="transmembrane region" description="Helical" evidence="1">
    <location>
        <begin position="7"/>
        <end position="27"/>
    </location>
</feature>
<accession>A0A7R7EKI3</accession>
<evidence type="ECO:0000256" key="1">
    <source>
        <dbReference type="SAM" id="Phobius"/>
    </source>
</evidence>
<evidence type="ECO:0000259" key="2">
    <source>
        <dbReference type="PROSITE" id="PS51494"/>
    </source>
</evidence>
<dbReference type="Pfam" id="PF05580">
    <property type="entry name" value="Peptidase_S55"/>
    <property type="match status" value="1"/>
</dbReference>
<dbReference type="PROSITE" id="PS51494">
    <property type="entry name" value="SPOIVB"/>
    <property type="match status" value="1"/>
</dbReference>
<dbReference type="InterPro" id="IPR036034">
    <property type="entry name" value="PDZ_sf"/>
</dbReference>
<evidence type="ECO:0000313" key="4">
    <source>
        <dbReference type="Proteomes" id="UP000595897"/>
    </source>
</evidence>
<dbReference type="EMBL" id="AP024169">
    <property type="protein sequence ID" value="BCN30419.1"/>
    <property type="molecule type" value="Genomic_DNA"/>
</dbReference>
<keyword evidence="4" id="KW-1185">Reference proteome</keyword>
<dbReference type="RefSeq" id="WP_271715640.1">
    <property type="nucleotide sequence ID" value="NZ_AP024169.1"/>
</dbReference>
<dbReference type="AlphaFoldDB" id="A0A7R7EKI3"/>
<keyword evidence="1" id="KW-1133">Transmembrane helix</keyword>
<keyword evidence="1" id="KW-0812">Transmembrane</keyword>
<dbReference type="InterPro" id="IPR014219">
    <property type="entry name" value="SpoIVB"/>
</dbReference>
<feature type="domain" description="Peptidase S55" evidence="2">
    <location>
        <begin position="201"/>
        <end position="427"/>
    </location>
</feature>
<dbReference type="Gene3D" id="2.30.42.10">
    <property type="match status" value="1"/>
</dbReference>
<keyword evidence="1" id="KW-0472">Membrane</keyword>
<dbReference type="Proteomes" id="UP000595897">
    <property type="component" value="Chromosome"/>
</dbReference>
<dbReference type="InterPro" id="IPR008763">
    <property type="entry name" value="Peptidase_S55"/>
</dbReference>
<dbReference type="NCBIfam" id="TIGR02860">
    <property type="entry name" value="spore_IV_B"/>
    <property type="match status" value="1"/>
</dbReference>
<dbReference type="SUPFAM" id="SSF50494">
    <property type="entry name" value="Trypsin-like serine proteases"/>
    <property type="match status" value="1"/>
</dbReference>
<proteinExistence type="predicted"/>
<protein>
    <submittedName>
        <fullName evidence="3">SpoIVB peptidase</fullName>
    </submittedName>
</protein>
<gene>
    <name evidence="3" type="primary">spoIVB</name>
    <name evidence="3" type="ORF">bsdtb5_17140</name>
</gene>
<dbReference type="KEGG" id="ahb:bsdtb5_17140"/>
<dbReference type="InterPro" id="IPR009003">
    <property type="entry name" value="Peptidase_S1_PA"/>
</dbReference>
<organism evidence="3 4">
    <name type="scientific">Anaeromicropila herbilytica</name>
    <dbReference type="NCBI Taxonomy" id="2785025"/>
    <lineage>
        <taxon>Bacteria</taxon>
        <taxon>Bacillati</taxon>
        <taxon>Bacillota</taxon>
        <taxon>Clostridia</taxon>
        <taxon>Lachnospirales</taxon>
        <taxon>Lachnospiraceae</taxon>
        <taxon>Anaeromicropila</taxon>
    </lineage>
</organism>
<reference evidence="3 4" key="1">
    <citation type="submission" date="2020-11" db="EMBL/GenBank/DDBJ databases">
        <title>Draft genome sequencing of a Lachnospiraceae strain isolated from anoxic soil subjected to BSD treatment.</title>
        <authorList>
            <person name="Uek A."/>
            <person name="Tonouchi A."/>
        </authorList>
    </citation>
    <scope>NUCLEOTIDE SEQUENCE [LARGE SCALE GENOMIC DNA]</scope>
    <source>
        <strain evidence="3 4">TB5</strain>
    </source>
</reference>
<evidence type="ECO:0000313" key="3">
    <source>
        <dbReference type="EMBL" id="BCN30419.1"/>
    </source>
</evidence>
<dbReference type="SUPFAM" id="SSF50156">
    <property type="entry name" value="PDZ domain-like"/>
    <property type="match status" value="1"/>
</dbReference>